<gene>
    <name evidence="2" type="ORF">DI536_05840</name>
</gene>
<name>A0A2W5TZE5_9BACT</name>
<feature type="chain" id="PRO_5016115015" description="Lipoprotein" evidence="1">
    <location>
        <begin position="25"/>
        <end position="125"/>
    </location>
</feature>
<dbReference type="EMBL" id="QFQP01000003">
    <property type="protein sequence ID" value="PZR16675.1"/>
    <property type="molecule type" value="Genomic_DNA"/>
</dbReference>
<evidence type="ECO:0008006" key="4">
    <source>
        <dbReference type="Google" id="ProtNLM"/>
    </source>
</evidence>
<organism evidence="2 3">
    <name type="scientific">Archangium gephyra</name>
    <dbReference type="NCBI Taxonomy" id="48"/>
    <lineage>
        <taxon>Bacteria</taxon>
        <taxon>Pseudomonadati</taxon>
        <taxon>Myxococcota</taxon>
        <taxon>Myxococcia</taxon>
        <taxon>Myxococcales</taxon>
        <taxon>Cystobacterineae</taxon>
        <taxon>Archangiaceae</taxon>
        <taxon>Archangium</taxon>
    </lineage>
</organism>
<protein>
    <recommendedName>
        <fullName evidence="4">Lipoprotein</fullName>
    </recommendedName>
</protein>
<dbReference type="PROSITE" id="PS51257">
    <property type="entry name" value="PROKAR_LIPOPROTEIN"/>
    <property type="match status" value="1"/>
</dbReference>
<evidence type="ECO:0000313" key="2">
    <source>
        <dbReference type="EMBL" id="PZR16675.1"/>
    </source>
</evidence>
<feature type="signal peptide" evidence="1">
    <location>
        <begin position="1"/>
        <end position="24"/>
    </location>
</feature>
<proteinExistence type="predicted"/>
<sequence>MRLLSALIPFAALSLFSACGTPVAGETCNVSGFLCESAASALECKVGTWTSLPCKGPNGCKRDGDVVKCDMTGNAEGDACASSAEGKGLCTSDKQGTLECRDGKLLKTNTCRTCEVTGDTVTCQP</sequence>
<dbReference type="AlphaFoldDB" id="A0A2W5TZE5"/>
<evidence type="ECO:0000313" key="3">
    <source>
        <dbReference type="Proteomes" id="UP000249061"/>
    </source>
</evidence>
<accession>A0A2W5TZE5</accession>
<reference evidence="2 3" key="1">
    <citation type="submission" date="2017-08" db="EMBL/GenBank/DDBJ databases">
        <title>Infants hospitalized years apart are colonized by the same room-sourced microbial strains.</title>
        <authorList>
            <person name="Brooks B."/>
            <person name="Olm M.R."/>
            <person name="Firek B.A."/>
            <person name="Baker R."/>
            <person name="Thomas B.C."/>
            <person name="Morowitz M.J."/>
            <person name="Banfield J.F."/>
        </authorList>
    </citation>
    <scope>NUCLEOTIDE SEQUENCE [LARGE SCALE GENOMIC DNA]</scope>
    <source>
        <strain evidence="2">S2_003_000_R2_14</strain>
    </source>
</reference>
<comment type="caution">
    <text evidence="2">The sequence shown here is derived from an EMBL/GenBank/DDBJ whole genome shotgun (WGS) entry which is preliminary data.</text>
</comment>
<keyword evidence="1" id="KW-0732">Signal</keyword>
<dbReference type="Proteomes" id="UP000249061">
    <property type="component" value="Unassembled WGS sequence"/>
</dbReference>
<evidence type="ECO:0000256" key="1">
    <source>
        <dbReference type="SAM" id="SignalP"/>
    </source>
</evidence>